<evidence type="ECO:0000313" key="1">
    <source>
        <dbReference type="EMBL" id="GAA3627929.1"/>
    </source>
</evidence>
<gene>
    <name evidence="1" type="ORF">GCM10022267_12820</name>
</gene>
<comment type="caution">
    <text evidence="1">The sequence shown here is derived from an EMBL/GenBank/DDBJ whole genome shotgun (WGS) entry which is preliminary data.</text>
</comment>
<dbReference type="RefSeq" id="WP_346128317.1">
    <property type="nucleotide sequence ID" value="NZ_BAABBE010000003.1"/>
</dbReference>
<protein>
    <submittedName>
        <fullName evidence="1">Uncharacterized protein</fullName>
    </submittedName>
</protein>
<proteinExistence type="predicted"/>
<keyword evidence="2" id="KW-1185">Reference proteome</keyword>
<organism evidence="1 2">
    <name type="scientific">Lentzea roselyniae</name>
    <dbReference type="NCBI Taxonomy" id="531940"/>
    <lineage>
        <taxon>Bacteria</taxon>
        <taxon>Bacillati</taxon>
        <taxon>Actinomycetota</taxon>
        <taxon>Actinomycetes</taxon>
        <taxon>Pseudonocardiales</taxon>
        <taxon>Pseudonocardiaceae</taxon>
        <taxon>Lentzea</taxon>
    </lineage>
</organism>
<dbReference type="Proteomes" id="UP001500711">
    <property type="component" value="Unassembled WGS sequence"/>
</dbReference>
<sequence>MTTRSGHLRPNIHVAATAAERLRSWHHAPGDHGRTRTRSRCPFVLTRNSVEDNDAQESYLGVFVDARYFGEVEAQRARLVRKTRLEVMYLEDDFATMQAECRAKVTSSTAVTTCVATLSAVARARLVHKPTGAS</sequence>
<evidence type="ECO:0000313" key="2">
    <source>
        <dbReference type="Proteomes" id="UP001500711"/>
    </source>
</evidence>
<dbReference type="EMBL" id="BAABBE010000003">
    <property type="protein sequence ID" value="GAA3627929.1"/>
    <property type="molecule type" value="Genomic_DNA"/>
</dbReference>
<reference evidence="2" key="1">
    <citation type="journal article" date="2019" name="Int. J. Syst. Evol. Microbiol.">
        <title>The Global Catalogue of Microorganisms (GCM) 10K type strain sequencing project: providing services to taxonomists for standard genome sequencing and annotation.</title>
        <authorList>
            <consortium name="The Broad Institute Genomics Platform"/>
            <consortium name="The Broad Institute Genome Sequencing Center for Infectious Disease"/>
            <person name="Wu L."/>
            <person name="Ma J."/>
        </authorList>
    </citation>
    <scope>NUCLEOTIDE SEQUENCE [LARGE SCALE GENOMIC DNA]</scope>
    <source>
        <strain evidence="2">JCM 17494</strain>
    </source>
</reference>
<accession>A0ABP7AA69</accession>
<name>A0ABP7AA69_9PSEU</name>